<dbReference type="Proteomes" id="UP000575898">
    <property type="component" value="Unassembled WGS sequence"/>
</dbReference>
<dbReference type="Pfam" id="PF04717">
    <property type="entry name" value="Phage_base_V"/>
    <property type="match status" value="1"/>
</dbReference>
<accession>A0A840ML50</accession>
<feature type="domain" description="Gp5/Type VI secretion system Vgr protein OB-fold" evidence="1">
    <location>
        <begin position="20"/>
        <end position="96"/>
    </location>
</feature>
<protein>
    <submittedName>
        <fullName evidence="2">Uncharacterized protein involved in type VI secretion and phage assembly</fullName>
    </submittedName>
</protein>
<reference evidence="2 3" key="1">
    <citation type="submission" date="2020-08" db="EMBL/GenBank/DDBJ databases">
        <title>Genomic Encyclopedia of Type Strains, Phase IV (KMG-IV): sequencing the most valuable type-strain genomes for metagenomic binning, comparative biology and taxonomic classification.</title>
        <authorList>
            <person name="Goeker M."/>
        </authorList>
    </citation>
    <scope>NUCLEOTIDE SEQUENCE [LARGE SCALE GENOMIC DNA]</scope>
    <source>
        <strain evidence="2 3">DSM 27165</strain>
    </source>
</reference>
<organism evidence="2 3">
    <name type="scientific">Chitinivorax tropicus</name>
    <dbReference type="NCBI Taxonomy" id="714531"/>
    <lineage>
        <taxon>Bacteria</taxon>
        <taxon>Pseudomonadati</taxon>
        <taxon>Pseudomonadota</taxon>
        <taxon>Betaproteobacteria</taxon>
        <taxon>Chitinivorax</taxon>
    </lineage>
</organism>
<dbReference type="InterPro" id="IPR037026">
    <property type="entry name" value="Vgr_OB-fold_dom_sf"/>
</dbReference>
<proteinExistence type="predicted"/>
<dbReference type="AlphaFoldDB" id="A0A840ML50"/>
<keyword evidence="3" id="KW-1185">Reference proteome</keyword>
<dbReference type="EMBL" id="JACHHY010000014">
    <property type="protein sequence ID" value="MBB5019140.1"/>
    <property type="molecule type" value="Genomic_DNA"/>
</dbReference>
<evidence type="ECO:0000313" key="2">
    <source>
        <dbReference type="EMBL" id="MBB5019140.1"/>
    </source>
</evidence>
<dbReference type="Gene3D" id="2.40.50.230">
    <property type="entry name" value="Gp5 N-terminal domain"/>
    <property type="match status" value="1"/>
</dbReference>
<sequence>MTRPDDFDGGMASKRLFGLYPAIVKDIVDPDSLGRIQVSFPWLGDEGASVTAWARLVTLYADDDQGWEILPAVDTEVIVAFEAGALERPYIVGAVWNGRESLPEPPAAPNNKRLLKTRAGSLLEFDDTDGAAKVTISMQSGHKLVLDDAQQQVTLHHSNGAEIVINAAGQVKITANSTVEVNASAVNIHAPMTKCDGVVKCETLITQAVISPSYTPGAGNIW</sequence>
<dbReference type="InterPro" id="IPR006531">
    <property type="entry name" value="Gp5/Vgr_OB"/>
</dbReference>
<dbReference type="SUPFAM" id="SSF69349">
    <property type="entry name" value="Phage fibre proteins"/>
    <property type="match status" value="1"/>
</dbReference>
<gene>
    <name evidence="2" type="ORF">HNQ59_002438</name>
</gene>
<evidence type="ECO:0000313" key="3">
    <source>
        <dbReference type="Proteomes" id="UP000575898"/>
    </source>
</evidence>
<dbReference type="RefSeq" id="WP_184039481.1">
    <property type="nucleotide sequence ID" value="NZ_JACHHY010000014.1"/>
</dbReference>
<comment type="caution">
    <text evidence="2">The sequence shown here is derived from an EMBL/GenBank/DDBJ whole genome shotgun (WGS) entry which is preliminary data.</text>
</comment>
<name>A0A840ML50_9PROT</name>
<dbReference type="SUPFAM" id="SSF69255">
    <property type="entry name" value="gp5 N-terminal domain-like"/>
    <property type="match status" value="1"/>
</dbReference>
<evidence type="ECO:0000259" key="1">
    <source>
        <dbReference type="Pfam" id="PF04717"/>
    </source>
</evidence>